<feature type="region of interest" description="Disordered" evidence="6">
    <location>
        <begin position="332"/>
        <end position="370"/>
    </location>
</feature>
<evidence type="ECO:0000313" key="10">
    <source>
        <dbReference type="Proteomes" id="UP000799324"/>
    </source>
</evidence>
<dbReference type="OrthoDB" id="444631at2759"/>
<gene>
    <name evidence="9" type="ORF">K491DRAFT_719793</name>
</gene>
<feature type="region of interest" description="Disordered" evidence="6">
    <location>
        <begin position="285"/>
        <end position="316"/>
    </location>
</feature>
<evidence type="ECO:0000256" key="6">
    <source>
        <dbReference type="SAM" id="MobiDB-lite"/>
    </source>
</evidence>
<feature type="compositionally biased region" description="Basic and acidic residues" evidence="6">
    <location>
        <begin position="355"/>
        <end position="370"/>
    </location>
</feature>
<feature type="transmembrane region" description="Helical" evidence="7">
    <location>
        <begin position="12"/>
        <end position="33"/>
    </location>
</feature>
<dbReference type="GO" id="GO:0016020">
    <property type="term" value="C:membrane"/>
    <property type="evidence" value="ECO:0007669"/>
    <property type="project" value="UniProtKB-SubCell"/>
</dbReference>
<dbReference type="InterPro" id="IPR049326">
    <property type="entry name" value="Rhodopsin_dom_fungi"/>
</dbReference>
<evidence type="ECO:0000259" key="8">
    <source>
        <dbReference type="Pfam" id="PF20684"/>
    </source>
</evidence>
<dbReference type="AlphaFoldDB" id="A0A6A6SZ60"/>
<dbReference type="EMBL" id="MU004424">
    <property type="protein sequence ID" value="KAF2651524.1"/>
    <property type="molecule type" value="Genomic_DNA"/>
</dbReference>
<feature type="domain" description="Rhodopsin" evidence="8">
    <location>
        <begin position="29"/>
        <end position="267"/>
    </location>
</feature>
<evidence type="ECO:0000256" key="1">
    <source>
        <dbReference type="ARBA" id="ARBA00004141"/>
    </source>
</evidence>
<feature type="transmembrane region" description="Helical" evidence="7">
    <location>
        <begin position="94"/>
        <end position="116"/>
    </location>
</feature>
<feature type="transmembrane region" description="Helical" evidence="7">
    <location>
        <begin position="207"/>
        <end position="230"/>
    </location>
</feature>
<dbReference type="InterPro" id="IPR052337">
    <property type="entry name" value="SAT4-like"/>
</dbReference>
<dbReference type="PANTHER" id="PTHR33048:SF47">
    <property type="entry name" value="INTEGRAL MEMBRANE PROTEIN-RELATED"/>
    <property type="match status" value="1"/>
</dbReference>
<keyword evidence="3 7" id="KW-1133">Transmembrane helix</keyword>
<feature type="non-terminal residue" evidence="9">
    <location>
        <position position="370"/>
    </location>
</feature>
<feature type="transmembrane region" description="Helical" evidence="7">
    <location>
        <begin position="242"/>
        <end position="262"/>
    </location>
</feature>
<organism evidence="9 10">
    <name type="scientific">Lophiostoma macrostomum CBS 122681</name>
    <dbReference type="NCBI Taxonomy" id="1314788"/>
    <lineage>
        <taxon>Eukaryota</taxon>
        <taxon>Fungi</taxon>
        <taxon>Dikarya</taxon>
        <taxon>Ascomycota</taxon>
        <taxon>Pezizomycotina</taxon>
        <taxon>Dothideomycetes</taxon>
        <taxon>Pleosporomycetidae</taxon>
        <taxon>Pleosporales</taxon>
        <taxon>Lophiostomataceae</taxon>
        <taxon>Lophiostoma</taxon>
    </lineage>
</organism>
<keyword evidence="10" id="KW-1185">Reference proteome</keyword>
<comment type="subcellular location">
    <subcellularLocation>
        <location evidence="1">Membrane</location>
        <topology evidence="1">Multi-pass membrane protein</topology>
    </subcellularLocation>
</comment>
<dbReference type="Proteomes" id="UP000799324">
    <property type="component" value="Unassembled WGS sequence"/>
</dbReference>
<reference evidence="9" key="1">
    <citation type="journal article" date="2020" name="Stud. Mycol.">
        <title>101 Dothideomycetes genomes: a test case for predicting lifestyles and emergence of pathogens.</title>
        <authorList>
            <person name="Haridas S."/>
            <person name="Albert R."/>
            <person name="Binder M."/>
            <person name="Bloem J."/>
            <person name="Labutti K."/>
            <person name="Salamov A."/>
            <person name="Andreopoulos B."/>
            <person name="Baker S."/>
            <person name="Barry K."/>
            <person name="Bills G."/>
            <person name="Bluhm B."/>
            <person name="Cannon C."/>
            <person name="Castanera R."/>
            <person name="Culley D."/>
            <person name="Daum C."/>
            <person name="Ezra D."/>
            <person name="Gonzalez J."/>
            <person name="Henrissat B."/>
            <person name="Kuo A."/>
            <person name="Liang C."/>
            <person name="Lipzen A."/>
            <person name="Lutzoni F."/>
            <person name="Magnuson J."/>
            <person name="Mondo S."/>
            <person name="Nolan M."/>
            <person name="Ohm R."/>
            <person name="Pangilinan J."/>
            <person name="Park H.-J."/>
            <person name="Ramirez L."/>
            <person name="Alfaro M."/>
            <person name="Sun H."/>
            <person name="Tritt A."/>
            <person name="Yoshinaga Y."/>
            <person name="Zwiers L.-H."/>
            <person name="Turgeon B."/>
            <person name="Goodwin S."/>
            <person name="Spatafora J."/>
            <person name="Crous P."/>
            <person name="Grigoriev I."/>
        </authorList>
    </citation>
    <scope>NUCLEOTIDE SEQUENCE</scope>
    <source>
        <strain evidence="9">CBS 122681</strain>
    </source>
</reference>
<proteinExistence type="inferred from homology"/>
<feature type="transmembrane region" description="Helical" evidence="7">
    <location>
        <begin position="45"/>
        <end position="66"/>
    </location>
</feature>
<name>A0A6A6SZ60_9PLEO</name>
<feature type="transmembrane region" description="Helical" evidence="7">
    <location>
        <begin position="168"/>
        <end position="195"/>
    </location>
</feature>
<keyword evidence="4 7" id="KW-0472">Membrane</keyword>
<feature type="transmembrane region" description="Helical" evidence="7">
    <location>
        <begin position="128"/>
        <end position="148"/>
    </location>
</feature>
<comment type="similarity">
    <text evidence="5">Belongs to the SAT4 family.</text>
</comment>
<feature type="compositionally biased region" description="Low complexity" evidence="6">
    <location>
        <begin position="291"/>
        <end position="310"/>
    </location>
</feature>
<sequence length="370" mass="40758">MATGISARGAQVIAWAYVTVSIAALFVLLRLYVRWKVVNAIGKEDGLVTAALVFALLTCICMNLEVSQGGLGQHWVDLTEAQEEAFLRASYLSIIFYNISLSLTKFSILCLCLRVFGPSKWRTACYTVFVGICIYSVWSIFSSIAPCFPVQKYWLLDKVDGWCFPRAVLWFLNASLNIFTDFIIVLLPIPGILALQLPKKQKIGVSLVFLLGFFVCIISVVRLKALYTGALAQDSTYDNFGIAIWSVIEVNGAIVGACLPTLKPLITKLFPRLLSSGRSNGQTYNTHSYYRHGTGADGTRTTTNRRTGTGLEDFSSERGIFPGDTDLVLSDLDTKGGTVRTNKMSDEDLSGTEDVENRSDGHPDERAEQP</sequence>
<evidence type="ECO:0000256" key="5">
    <source>
        <dbReference type="ARBA" id="ARBA00038359"/>
    </source>
</evidence>
<dbReference type="Pfam" id="PF20684">
    <property type="entry name" value="Fung_rhodopsin"/>
    <property type="match status" value="1"/>
</dbReference>
<evidence type="ECO:0000256" key="2">
    <source>
        <dbReference type="ARBA" id="ARBA00022692"/>
    </source>
</evidence>
<evidence type="ECO:0000256" key="7">
    <source>
        <dbReference type="SAM" id="Phobius"/>
    </source>
</evidence>
<evidence type="ECO:0000256" key="3">
    <source>
        <dbReference type="ARBA" id="ARBA00022989"/>
    </source>
</evidence>
<dbReference type="PANTHER" id="PTHR33048">
    <property type="entry name" value="PTH11-LIKE INTEGRAL MEMBRANE PROTEIN (AFU_ORTHOLOGUE AFUA_5G11245)"/>
    <property type="match status" value="1"/>
</dbReference>
<accession>A0A6A6SZ60</accession>
<evidence type="ECO:0000256" key="4">
    <source>
        <dbReference type="ARBA" id="ARBA00023136"/>
    </source>
</evidence>
<keyword evidence="2 7" id="KW-0812">Transmembrane</keyword>
<protein>
    <recommendedName>
        <fullName evidence="8">Rhodopsin domain-containing protein</fullName>
    </recommendedName>
</protein>
<evidence type="ECO:0000313" key="9">
    <source>
        <dbReference type="EMBL" id="KAF2651524.1"/>
    </source>
</evidence>